<comment type="caution">
    <text evidence="1">The sequence shown here is derived from an EMBL/GenBank/DDBJ whole genome shotgun (WGS) entry which is preliminary data.</text>
</comment>
<dbReference type="PANTHER" id="PTHR13944:SF20">
    <property type="entry name" value="RHO GUANINE NUCLEOTIDE EXCHANGE FACTOR 2"/>
    <property type="match status" value="1"/>
</dbReference>
<dbReference type="GO" id="GO:0045666">
    <property type="term" value="P:positive regulation of neuron differentiation"/>
    <property type="evidence" value="ECO:0007669"/>
    <property type="project" value="TreeGrafter"/>
</dbReference>
<dbReference type="AlphaFoldDB" id="A0A553NJ18"/>
<organism evidence="1 2">
    <name type="scientific">Danionella cerebrum</name>
    <dbReference type="NCBI Taxonomy" id="2873325"/>
    <lineage>
        <taxon>Eukaryota</taxon>
        <taxon>Metazoa</taxon>
        <taxon>Chordata</taxon>
        <taxon>Craniata</taxon>
        <taxon>Vertebrata</taxon>
        <taxon>Euteleostomi</taxon>
        <taxon>Actinopterygii</taxon>
        <taxon>Neopterygii</taxon>
        <taxon>Teleostei</taxon>
        <taxon>Ostariophysi</taxon>
        <taxon>Cypriniformes</taxon>
        <taxon>Danionidae</taxon>
        <taxon>Danioninae</taxon>
        <taxon>Danionella</taxon>
    </lineage>
</organism>
<dbReference type="GO" id="GO:0007015">
    <property type="term" value="P:actin filament organization"/>
    <property type="evidence" value="ECO:0007669"/>
    <property type="project" value="TreeGrafter"/>
</dbReference>
<dbReference type="GO" id="GO:0032587">
    <property type="term" value="C:ruffle membrane"/>
    <property type="evidence" value="ECO:0007669"/>
    <property type="project" value="TreeGrafter"/>
</dbReference>
<dbReference type="GO" id="GO:0035023">
    <property type="term" value="P:regulation of Rho protein signal transduction"/>
    <property type="evidence" value="ECO:0007669"/>
    <property type="project" value="TreeGrafter"/>
</dbReference>
<dbReference type="InterPro" id="IPR051632">
    <property type="entry name" value="Rho_GEF"/>
</dbReference>
<dbReference type="GO" id="GO:0005856">
    <property type="term" value="C:cytoskeleton"/>
    <property type="evidence" value="ECO:0007669"/>
    <property type="project" value="TreeGrafter"/>
</dbReference>
<dbReference type="GO" id="GO:0000902">
    <property type="term" value="P:cell morphogenesis"/>
    <property type="evidence" value="ECO:0007669"/>
    <property type="project" value="TreeGrafter"/>
</dbReference>
<dbReference type="OrthoDB" id="28045at2759"/>
<evidence type="ECO:0000313" key="1">
    <source>
        <dbReference type="EMBL" id="TRY65408.1"/>
    </source>
</evidence>
<gene>
    <name evidence="1" type="ORF">DNTS_009895</name>
</gene>
<dbReference type="STRING" id="623744.A0A553NJ18"/>
<dbReference type="PANTHER" id="PTHR13944">
    <property type="entry name" value="AGAP007712-PA"/>
    <property type="match status" value="1"/>
</dbReference>
<accession>A0A553NJ18</accession>
<protein>
    <submittedName>
        <fullName evidence="1">Uncharacterized protein</fullName>
    </submittedName>
</protein>
<keyword evidence="2" id="KW-1185">Reference proteome</keyword>
<dbReference type="GO" id="GO:0008017">
    <property type="term" value="F:microtubule binding"/>
    <property type="evidence" value="ECO:0007669"/>
    <property type="project" value="TreeGrafter"/>
</dbReference>
<dbReference type="EMBL" id="SRMA01026921">
    <property type="protein sequence ID" value="TRY65408.1"/>
    <property type="molecule type" value="Genomic_DNA"/>
</dbReference>
<dbReference type="Proteomes" id="UP000316079">
    <property type="component" value="Unassembled WGS sequence"/>
</dbReference>
<proteinExistence type="predicted"/>
<reference evidence="1 2" key="1">
    <citation type="journal article" date="2019" name="Sci. Data">
        <title>Hybrid genome assembly and annotation of Danionella translucida.</title>
        <authorList>
            <person name="Kadobianskyi M."/>
            <person name="Schulze L."/>
            <person name="Schuelke M."/>
            <person name="Judkewitz B."/>
        </authorList>
    </citation>
    <scope>NUCLEOTIDE SEQUENCE [LARGE SCALE GENOMIC DNA]</scope>
    <source>
        <strain evidence="1 2">Bolton</strain>
    </source>
</reference>
<evidence type="ECO:0000313" key="2">
    <source>
        <dbReference type="Proteomes" id="UP000316079"/>
    </source>
</evidence>
<sequence length="114" mass="13137">MTLLLDCEGFCLTPQTLWNFRNRAMSMESLNDEGEVYYASMMEELERDGKDFEADSWSLAVDSTYLQSQRKDVIKRQDVIYECFSIALLWGPTLHEFGKIDSQPCCRGLSWGSS</sequence>
<name>A0A553NJ18_9TELE</name>